<accession>A0A2T2WE71</accession>
<organism evidence="2 3">
    <name type="scientific">Sulfobacillus acidophilus</name>
    <dbReference type="NCBI Taxonomy" id="53633"/>
    <lineage>
        <taxon>Bacteria</taxon>
        <taxon>Bacillati</taxon>
        <taxon>Bacillota</taxon>
        <taxon>Clostridia</taxon>
        <taxon>Eubacteriales</taxon>
        <taxon>Clostridiales Family XVII. Incertae Sedis</taxon>
        <taxon>Sulfobacillus</taxon>
    </lineage>
</organism>
<evidence type="ECO:0000256" key="1">
    <source>
        <dbReference type="SAM" id="MobiDB-lite"/>
    </source>
</evidence>
<feature type="region of interest" description="Disordered" evidence="1">
    <location>
        <begin position="60"/>
        <end position="82"/>
    </location>
</feature>
<name>A0A2T2WE71_9FIRM</name>
<sequence>MAAVIVKANYSRLLYLFFGLYDLAALCPSQTGRRSNRGLAIVAFLQSCVPVQPDRLGAVRWRPHPNRGRPERVSRTCLSINS</sequence>
<proteinExistence type="predicted"/>
<protein>
    <submittedName>
        <fullName evidence="2">Uncharacterized protein</fullName>
    </submittedName>
</protein>
<dbReference type="AlphaFoldDB" id="A0A2T2WE71"/>
<comment type="caution">
    <text evidence="2">The sequence shown here is derived from an EMBL/GenBank/DDBJ whole genome shotgun (WGS) entry which is preliminary data.</text>
</comment>
<evidence type="ECO:0000313" key="2">
    <source>
        <dbReference type="EMBL" id="PSR20520.1"/>
    </source>
</evidence>
<dbReference type="EMBL" id="PXYV01000059">
    <property type="protein sequence ID" value="PSR20520.1"/>
    <property type="molecule type" value="Genomic_DNA"/>
</dbReference>
<evidence type="ECO:0000313" key="3">
    <source>
        <dbReference type="Proteomes" id="UP000241848"/>
    </source>
</evidence>
<gene>
    <name evidence="2" type="ORF">C7B45_14560</name>
</gene>
<reference evidence="2 3" key="1">
    <citation type="journal article" date="2014" name="BMC Genomics">
        <title>Comparison of environmental and isolate Sulfobacillus genomes reveals diverse carbon, sulfur, nitrogen, and hydrogen metabolisms.</title>
        <authorList>
            <person name="Justice N.B."/>
            <person name="Norman A."/>
            <person name="Brown C.T."/>
            <person name="Singh A."/>
            <person name="Thomas B.C."/>
            <person name="Banfield J.F."/>
        </authorList>
    </citation>
    <scope>NUCLEOTIDE SEQUENCE [LARGE SCALE GENOMIC DNA]</scope>
    <source>
        <strain evidence="2">AMDSBA3</strain>
    </source>
</reference>
<dbReference type="Proteomes" id="UP000241848">
    <property type="component" value="Unassembled WGS sequence"/>
</dbReference>